<accession>A0ABQ6B1B9</accession>
<gene>
    <name evidence="2" type="ORF">GCM10007857_46700</name>
</gene>
<name>A0ABQ6B1B9_9BRAD</name>
<feature type="domain" description="IraD/Gp25-like" evidence="1">
    <location>
        <begin position="23"/>
        <end position="110"/>
    </location>
</feature>
<dbReference type="Gene3D" id="3.10.450.40">
    <property type="match status" value="1"/>
</dbReference>
<comment type="caution">
    <text evidence="2">The sequence shown here is derived from an EMBL/GenBank/DDBJ whole genome shotgun (WGS) entry which is preliminary data.</text>
</comment>
<dbReference type="InterPro" id="IPR007048">
    <property type="entry name" value="IraD/Gp25-like"/>
</dbReference>
<evidence type="ECO:0000313" key="2">
    <source>
        <dbReference type="EMBL" id="GLR87958.1"/>
    </source>
</evidence>
<dbReference type="SUPFAM" id="SSF160719">
    <property type="entry name" value="gpW/gp25-like"/>
    <property type="match status" value="1"/>
</dbReference>
<dbReference type="Proteomes" id="UP001156905">
    <property type="component" value="Unassembled WGS sequence"/>
</dbReference>
<sequence>MDGRHMAFPFRVGTDGRIAAPLSLDDHVRGEIIQLLLTNSGERPFLPRFGGGLRRMVFNRNDDVTAGMVKSVLAQNLSLWLGQRINVERLEVTADDATLNVDLRYSVIATGETKQVRFQRQVGAA</sequence>
<dbReference type="RefSeq" id="WP_284269078.1">
    <property type="nucleotide sequence ID" value="NZ_BSOW01000016.1"/>
</dbReference>
<protein>
    <recommendedName>
        <fullName evidence="1">IraD/Gp25-like domain-containing protein</fullName>
    </recommendedName>
</protein>
<evidence type="ECO:0000313" key="3">
    <source>
        <dbReference type="Proteomes" id="UP001156905"/>
    </source>
</evidence>
<dbReference type="EMBL" id="BSOW01000016">
    <property type="protein sequence ID" value="GLR87958.1"/>
    <property type="molecule type" value="Genomic_DNA"/>
</dbReference>
<evidence type="ECO:0000259" key="1">
    <source>
        <dbReference type="Pfam" id="PF04965"/>
    </source>
</evidence>
<reference evidence="3" key="1">
    <citation type="journal article" date="2019" name="Int. J. Syst. Evol. Microbiol.">
        <title>The Global Catalogue of Microorganisms (GCM) 10K type strain sequencing project: providing services to taxonomists for standard genome sequencing and annotation.</title>
        <authorList>
            <consortium name="The Broad Institute Genomics Platform"/>
            <consortium name="The Broad Institute Genome Sequencing Center for Infectious Disease"/>
            <person name="Wu L."/>
            <person name="Ma J."/>
        </authorList>
    </citation>
    <scope>NUCLEOTIDE SEQUENCE [LARGE SCALE GENOMIC DNA]</scope>
    <source>
        <strain evidence="3">NBRC 102520</strain>
    </source>
</reference>
<organism evidence="2 3">
    <name type="scientific">Bradyrhizobium iriomotense</name>
    <dbReference type="NCBI Taxonomy" id="441950"/>
    <lineage>
        <taxon>Bacteria</taxon>
        <taxon>Pseudomonadati</taxon>
        <taxon>Pseudomonadota</taxon>
        <taxon>Alphaproteobacteria</taxon>
        <taxon>Hyphomicrobiales</taxon>
        <taxon>Nitrobacteraceae</taxon>
        <taxon>Bradyrhizobium</taxon>
    </lineage>
</organism>
<keyword evidence="3" id="KW-1185">Reference proteome</keyword>
<dbReference type="Pfam" id="PF04965">
    <property type="entry name" value="GPW_gp25"/>
    <property type="match status" value="1"/>
</dbReference>
<proteinExistence type="predicted"/>